<keyword evidence="4" id="KW-1185">Reference proteome</keyword>
<accession>A0AAP4EWM7</accession>
<dbReference type="AlphaFoldDB" id="A0AAP4EWM7"/>
<evidence type="ECO:0000259" key="2">
    <source>
        <dbReference type="Pfam" id="PF26551"/>
    </source>
</evidence>
<evidence type="ECO:0000256" key="1">
    <source>
        <dbReference type="SAM" id="MobiDB-lite"/>
    </source>
</evidence>
<organism evidence="3 4">
    <name type="scientific">Fusibacillus kribbianus</name>
    <dbReference type="NCBI Taxonomy" id="3044208"/>
    <lineage>
        <taxon>Bacteria</taxon>
        <taxon>Bacillati</taxon>
        <taxon>Bacillota</taxon>
        <taxon>Clostridia</taxon>
        <taxon>Lachnospirales</taxon>
        <taxon>Lachnospiraceae</taxon>
        <taxon>Fusibacillus</taxon>
    </lineage>
</organism>
<name>A0AAP4EWM7_9FIRM</name>
<feature type="domain" description="DUF8180" evidence="2">
    <location>
        <begin position="45"/>
        <end position="100"/>
    </location>
</feature>
<evidence type="ECO:0000313" key="3">
    <source>
        <dbReference type="EMBL" id="MDI9241644.1"/>
    </source>
</evidence>
<protein>
    <submittedName>
        <fullName evidence="3">Cobalt transporter</fullName>
    </submittedName>
</protein>
<gene>
    <name evidence="3" type="ORF">QJ036_04010</name>
</gene>
<dbReference type="Proteomes" id="UP001300383">
    <property type="component" value="Unassembled WGS sequence"/>
</dbReference>
<proteinExistence type="predicted"/>
<evidence type="ECO:0000313" key="4">
    <source>
        <dbReference type="Proteomes" id="UP001300383"/>
    </source>
</evidence>
<comment type="caution">
    <text evidence="3">The sequence shown here is derived from an EMBL/GenBank/DDBJ whole genome shotgun (WGS) entry which is preliminary data.</text>
</comment>
<dbReference type="InterPro" id="IPR058493">
    <property type="entry name" value="DUF8180"/>
</dbReference>
<dbReference type="EMBL" id="JASGBQ010000004">
    <property type="protein sequence ID" value="MDI9241644.1"/>
    <property type="molecule type" value="Genomic_DNA"/>
</dbReference>
<reference evidence="3 4" key="1">
    <citation type="submission" date="2023-05" db="EMBL/GenBank/DDBJ databases">
        <title>[ruminococcus] sp. nov., isolated from a pig farm feces dump.</title>
        <authorList>
            <person name="Chang Y.-H."/>
        </authorList>
    </citation>
    <scope>NUCLEOTIDE SEQUENCE [LARGE SCALE GENOMIC DNA]</scope>
    <source>
        <strain evidence="3 4">YH-rum2234</strain>
    </source>
</reference>
<sequence>MHMVTDEHGNVIHGHHDHDGHGHTHTHEHAHEHSHGEGDAVEETRALVGYMADHNKHHAMELAELAGKLKELGKNEAAELLEKSVAEFDKGNRYLEAALAVLPGKKL</sequence>
<dbReference type="RefSeq" id="WP_283230156.1">
    <property type="nucleotide sequence ID" value="NZ_JASGBQ010000004.1"/>
</dbReference>
<dbReference type="Pfam" id="PF26551">
    <property type="entry name" value="DUF8180"/>
    <property type="match status" value="1"/>
</dbReference>
<feature type="region of interest" description="Disordered" evidence="1">
    <location>
        <begin position="1"/>
        <end position="42"/>
    </location>
</feature>